<comment type="cofactor">
    <cofactor evidence="1">
        <name>Zn(2+)</name>
        <dbReference type="ChEBI" id="CHEBI:29105"/>
    </cofactor>
</comment>
<dbReference type="PANTHER" id="PTHR39453:SF1">
    <property type="entry name" value="PHOSPHATE PROPANOYLTRANSFERASE"/>
    <property type="match status" value="1"/>
</dbReference>
<sequence>MNEAAVKTIVTRVLKNLKSIVKIPIGVSNRHVHLTEADFQKLFPGKKQLTVKKELSQPGQFAANESVTVIGPKGEIGKLRILGPFRSNSQVELSATDARTIGVKAPIRLSGDISGTPGIVLRSPYGELQLEEGVIVAKRHIHMSENDASLLGLKQGDVVAVEASGDGRKIVFNDVVIRTGSRFNLEMHIDTDEANAGNITSAVIGRFI</sequence>
<evidence type="ECO:0000313" key="12">
    <source>
        <dbReference type="Proteomes" id="UP001597399"/>
    </source>
</evidence>
<evidence type="ECO:0000256" key="1">
    <source>
        <dbReference type="ARBA" id="ARBA00001947"/>
    </source>
</evidence>
<dbReference type="Proteomes" id="UP001597399">
    <property type="component" value="Unassembled WGS sequence"/>
</dbReference>
<gene>
    <name evidence="11" type="ORF">ACFSUE_12125</name>
</gene>
<evidence type="ECO:0000256" key="2">
    <source>
        <dbReference type="ARBA" id="ARBA00007342"/>
    </source>
</evidence>
<dbReference type="PANTHER" id="PTHR39453">
    <property type="entry name" value="PHOSPHATE PROPANOYLTRANSFERASE"/>
    <property type="match status" value="1"/>
</dbReference>
<dbReference type="EMBL" id="JBHUMQ010000026">
    <property type="protein sequence ID" value="MFD2694368.1"/>
    <property type="molecule type" value="Genomic_DNA"/>
</dbReference>
<evidence type="ECO:0000256" key="9">
    <source>
        <dbReference type="ARBA" id="ARBA00047589"/>
    </source>
</evidence>
<accession>A0ABW5S456</accession>
<comment type="pathway">
    <text evidence="10">Polyol metabolism; 1,2-propanediol degradation.</text>
</comment>
<dbReference type="NCBIfam" id="NF011652">
    <property type="entry name" value="PRK15070.1"/>
    <property type="match status" value="1"/>
</dbReference>
<evidence type="ECO:0000256" key="8">
    <source>
        <dbReference type="ARBA" id="ARBA00023315"/>
    </source>
</evidence>
<comment type="catalytic activity">
    <reaction evidence="9 10">
        <text>propanoyl-CoA + phosphate = propanoyl phosphate + CoA</text>
        <dbReference type="Rhea" id="RHEA:28046"/>
        <dbReference type="ChEBI" id="CHEBI:43474"/>
        <dbReference type="ChEBI" id="CHEBI:57287"/>
        <dbReference type="ChEBI" id="CHEBI:57392"/>
        <dbReference type="ChEBI" id="CHEBI:58933"/>
        <dbReference type="EC" id="2.3.1.222"/>
    </reaction>
</comment>
<keyword evidence="6" id="KW-0479">Metal-binding</keyword>
<comment type="similarity">
    <text evidence="2 10">Belongs to the PduL family.</text>
</comment>
<evidence type="ECO:0000256" key="4">
    <source>
        <dbReference type="ARBA" id="ARBA00020837"/>
    </source>
</evidence>
<reference evidence="12" key="1">
    <citation type="journal article" date="2019" name="Int. J. Syst. Evol. Microbiol.">
        <title>The Global Catalogue of Microorganisms (GCM) 10K type strain sequencing project: providing services to taxonomists for standard genome sequencing and annotation.</title>
        <authorList>
            <consortium name="The Broad Institute Genomics Platform"/>
            <consortium name="The Broad Institute Genome Sequencing Center for Infectious Disease"/>
            <person name="Wu L."/>
            <person name="Ma J."/>
        </authorList>
    </citation>
    <scope>NUCLEOTIDE SEQUENCE [LARGE SCALE GENOMIC DNA]</scope>
    <source>
        <strain evidence="12">TISTR 2466</strain>
    </source>
</reference>
<comment type="caution">
    <text evidence="11">The sequence shown here is derived from an EMBL/GenBank/DDBJ whole genome shotgun (WGS) entry which is preliminary data.</text>
</comment>
<dbReference type="InterPro" id="IPR008300">
    <property type="entry name" value="PTAC"/>
</dbReference>
<evidence type="ECO:0000256" key="5">
    <source>
        <dbReference type="ARBA" id="ARBA00022679"/>
    </source>
</evidence>
<name>A0ABW5S456_9BACL</name>
<dbReference type="EC" id="2.3.1.222" evidence="3 10"/>
<keyword evidence="8 10" id="KW-0012">Acyltransferase</keyword>
<dbReference type="PIRSF" id="PIRSF010130">
    <property type="entry name" value="PduL"/>
    <property type="match status" value="1"/>
</dbReference>
<comment type="function">
    <text evidence="10">Involved in 1,2-propanediol (1,2-PD) degradation by catalyzing the conversion of propanoyl-CoA to propanoyl-phosphate.</text>
</comment>
<protein>
    <recommendedName>
        <fullName evidence="4 10">Phosphate propanoyltransferase</fullName>
        <ecNumber evidence="3 10">2.3.1.222</ecNumber>
    </recommendedName>
</protein>
<evidence type="ECO:0000313" key="11">
    <source>
        <dbReference type="EMBL" id="MFD2694368.1"/>
    </source>
</evidence>
<dbReference type="RefSeq" id="WP_253057911.1">
    <property type="nucleotide sequence ID" value="NZ_JAMXWM010000001.1"/>
</dbReference>
<organism evidence="11 12">
    <name type="scientific">Sporolactobacillus shoreicorticis</name>
    <dbReference type="NCBI Taxonomy" id="1923877"/>
    <lineage>
        <taxon>Bacteria</taxon>
        <taxon>Bacillati</taxon>
        <taxon>Bacillota</taxon>
        <taxon>Bacilli</taxon>
        <taxon>Bacillales</taxon>
        <taxon>Sporolactobacillaceae</taxon>
        <taxon>Sporolactobacillus</taxon>
    </lineage>
</organism>
<evidence type="ECO:0000256" key="10">
    <source>
        <dbReference type="PIRNR" id="PIRNR010130"/>
    </source>
</evidence>
<keyword evidence="7" id="KW-0862">Zinc</keyword>
<keyword evidence="5 10" id="KW-0808">Transferase</keyword>
<proteinExistence type="inferred from homology"/>
<evidence type="ECO:0000256" key="6">
    <source>
        <dbReference type="ARBA" id="ARBA00022723"/>
    </source>
</evidence>
<dbReference type="Pfam" id="PF06130">
    <property type="entry name" value="PTAC"/>
    <property type="match status" value="1"/>
</dbReference>
<evidence type="ECO:0000256" key="3">
    <source>
        <dbReference type="ARBA" id="ARBA00012206"/>
    </source>
</evidence>
<keyword evidence="12" id="KW-1185">Reference proteome</keyword>
<evidence type="ECO:0000256" key="7">
    <source>
        <dbReference type="ARBA" id="ARBA00022833"/>
    </source>
</evidence>